<dbReference type="SUPFAM" id="SSF56112">
    <property type="entry name" value="Protein kinase-like (PK-like)"/>
    <property type="match status" value="1"/>
</dbReference>
<feature type="signal peptide" evidence="14">
    <location>
        <begin position="1"/>
        <end position="30"/>
    </location>
</feature>
<evidence type="ECO:0000256" key="1">
    <source>
        <dbReference type="ARBA" id="ARBA00004167"/>
    </source>
</evidence>
<evidence type="ECO:0000256" key="4">
    <source>
        <dbReference type="ARBA" id="ARBA00022614"/>
    </source>
</evidence>
<dbReference type="PROSITE" id="PS50011">
    <property type="entry name" value="PROTEIN_KINASE_DOM"/>
    <property type="match status" value="1"/>
</dbReference>
<keyword evidence="5 13" id="KW-0812">Transmembrane</keyword>
<dbReference type="InterPro" id="IPR008271">
    <property type="entry name" value="Ser/Thr_kinase_AS"/>
</dbReference>
<dbReference type="GO" id="GO:0016020">
    <property type="term" value="C:membrane"/>
    <property type="evidence" value="ECO:0007669"/>
    <property type="project" value="UniProtKB-SubCell"/>
</dbReference>
<evidence type="ECO:0000256" key="3">
    <source>
        <dbReference type="ARBA" id="ARBA00022553"/>
    </source>
</evidence>
<dbReference type="InterPro" id="IPR011009">
    <property type="entry name" value="Kinase-like_dom_sf"/>
</dbReference>
<keyword evidence="10 13" id="KW-0472">Membrane</keyword>
<dbReference type="Gene3D" id="1.10.510.10">
    <property type="entry name" value="Transferase(Phosphotransferase) domain 1"/>
    <property type="match status" value="1"/>
</dbReference>
<keyword evidence="9 13" id="KW-1133">Transmembrane helix</keyword>
<evidence type="ECO:0000256" key="5">
    <source>
        <dbReference type="ARBA" id="ARBA00022692"/>
    </source>
</evidence>
<accession>A0A811RLJ7</accession>
<evidence type="ECO:0000256" key="10">
    <source>
        <dbReference type="ARBA" id="ARBA00023136"/>
    </source>
</evidence>
<evidence type="ECO:0000256" key="13">
    <source>
        <dbReference type="SAM" id="Phobius"/>
    </source>
</evidence>
<dbReference type="InterPro" id="IPR025875">
    <property type="entry name" value="Leu-rich_rpt_4"/>
</dbReference>
<evidence type="ECO:0000256" key="6">
    <source>
        <dbReference type="ARBA" id="ARBA00022729"/>
    </source>
</evidence>
<dbReference type="Proteomes" id="UP000604825">
    <property type="component" value="Unassembled WGS sequence"/>
</dbReference>
<dbReference type="Pfam" id="PF12799">
    <property type="entry name" value="LRR_4"/>
    <property type="match status" value="1"/>
</dbReference>
<dbReference type="InterPro" id="IPR001245">
    <property type="entry name" value="Ser-Thr/Tyr_kinase_cat_dom"/>
</dbReference>
<dbReference type="PROSITE" id="PS00108">
    <property type="entry name" value="PROTEIN_KINASE_ST"/>
    <property type="match status" value="1"/>
</dbReference>
<keyword evidence="4" id="KW-0433">Leucine-rich repeat</keyword>
<dbReference type="GO" id="GO:0004674">
    <property type="term" value="F:protein serine/threonine kinase activity"/>
    <property type="evidence" value="ECO:0007669"/>
    <property type="project" value="UniProtKB-KW"/>
</dbReference>
<dbReference type="Pfam" id="PF12819">
    <property type="entry name" value="Malectin_like"/>
    <property type="match status" value="1"/>
</dbReference>
<keyword evidence="2" id="KW-0723">Serine/threonine-protein kinase</keyword>
<dbReference type="CDD" id="cd14066">
    <property type="entry name" value="STKc_IRAK"/>
    <property type="match status" value="1"/>
</dbReference>
<name>A0A811RLJ7_9POAL</name>
<evidence type="ECO:0000256" key="12">
    <source>
        <dbReference type="ARBA" id="ARBA00023180"/>
    </source>
</evidence>
<gene>
    <name evidence="16" type="ORF">NCGR_LOCUS54176</name>
</gene>
<dbReference type="PANTHER" id="PTHR45631:SF68">
    <property type="entry name" value="REPEAT FAMILY PROTEIN, PUTATIVE, EXPRESSED-RELATED"/>
    <property type="match status" value="1"/>
</dbReference>
<keyword evidence="17" id="KW-1185">Reference proteome</keyword>
<evidence type="ECO:0000259" key="15">
    <source>
        <dbReference type="PROSITE" id="PS50011"/>
    </source>
</evidence>
<dbReference type="Pfam" id="PF07714">
    <property type="entry name" value="PK_Tyr_Ser-Thr"/>
    <property type="match status" value="1"/>
</dbReference>
<dbReference type="AlphaFoldDB" id="A0A811RLJ7"/>
<dbReference type="Gene3D" id="3.80.10.10">
    <property type="entry name" value="Ribonuclease Inhibitor"/>
    <property type="match status" value="1"/>
</dbReference>
<sequence length="974" mass="107302">MASAFSAAAAALLLPVHFHLLMMLLSPSAGQPVNLSNYLAWTVCVLLNLNLTISSLICPSPSCSYRFYQLGLRGARDHTDAIGIQWTSDATFVSGGGQAAQLLVQDGQQQLTTVRYFPADNRKYCYTMNVRNRTRYLVRATFLYGNFDNSNVYPKFDISIGASPWSTIVVDDATTPVVEEAIILAAAPTLSVCLSNASTGQPFISTLELRQFNGSLYYTTDETRFFLGLSARINFGAGSNDSVRYPDDPFDRIWESDSVRRANYLVDVAPGTERISTTKPIFVSTNEEPPEKVMQTAVVGQDGSLNYRLDLEGFPANAWGVSYFAEIEDLAPNETRKFKLEVPGMPALSKPTVDVEENAQGKYRLYEPGYTNLTLPFVFSFGFRKTNDSSKGPILNALEIYKYVQITMGSQDANIMASMVSRYPQVGWAQEGGDPCLPASWSWVQCSSEASPRVFSITLSGKNITGSIPVELTKLSGLVELRLDGNSFSGQIPDFSECRNLQYIHLENNQLTGELPSSLGDLPNLKELYVQNNKLSGQVPKALFKRSIILNFSGNSGLHIVSNGISHTIIVICVVIGAIVLLGIAIGCYFITCRRKKKSHEDPVVIAAPAKKLGSYFSEVATESAHRFSLSEIEDATDKFERRIGSGGFGIVYYGKLADGREITVKLLTNDSYQGIREFLNEVTLLSRIHHRHLVTFLGYSQQDGKNILVYEFMHNGTLKEHLRGADNVKITSWLKRLEIAEDSAKGIEYLHTGCSPTIIHRDLKSSNILLDKNMRAKVADFGLSKPAVDGSHVSSIVRGTVGYLDPEYYISQQLTEKSDIYSFGVILLELISGHEPISNDNFGLNCRNIVAWARSHIESGNIHAIVDESLDKGYDLQSVWKIAEVAIMCVKPKGAQRPPISEVLKEIQDAIAIERGPQEMQRSTIQQQLLVSNSNRSMGGASSSVNNNSGSVAVDLEQNGASFDELLMRPGLR</sequence>
<reference evidence="16" key="1">
    <citation type="submission" date="2020-10" db="EMBL/GenBank/DDBJ databases">
        <authorList>
            <person name="Han B."/>
            <person name="Lu T."/>
            <person name="Zhao Q."/>
            <person name="Huang X."/>
            <person name="Zhao Y."/>
        </authorList>
    </citation>
    <scope>NUCLEOTIDE SEQUENCE</scope>
</reference>
<keyword evidence="8" id="KW-0808">Transferase</keyword>
<keyword evidence="7" id="KW-0677">Repeat</keyword>
<dbReference type="FunFam" id="1.10.510.10:FF:000146">
    <property type="entry name" value="LRR receptor-like serine/threonine-protein kinase IOS1"/>
    <property type="match status" value="1"/>
</dbReference>
<protein>
    <recommendedName>
        <fullName evidence="15">Protein kinase domain-containing protein</fullName>
    </recommendedName>
</protein>
<dbReference type="InterPro" id="IPR024788">
    <property type="entry name" value="Malectin-like_Carb-bd_dom"/>
</dbReference>
<dbReference type="GO" id="GO:0005524">
    <property type="term" value="F:ATP binding"/>
    <property type="evidence" value="ECO:0007669"/>
    <property type="project" value="InterPro"/>
</dbReference>
<proteinExistence type="predicted"/>
<dbReference type="InterPro" id="IPR032675">
    <property type="entry name" value="LRR_dom_sf"/>
</dbReference>
<dbReference type="OrthoDB" id="1111193at2759"/>
<feature type="transmembrane region" description="Helical" evidence="13">
    <location>
        <begin position="569"/>
        <end position="591"/>
    </location>
</feature>
<organism evidence="16 17">
    <name type="scientific">Miscanthus lutarioriparius</name>
    <dbReference type="NCBI Taxonomy" id="422564"/>
    <lineage>
        <taxon>Eukaryota</taxon>
        <taxon>Viridiplantae</taxon>
        <taxon>Streptophyta</taxon>
        <taxon>Embryophyta</taxon>
        <taxon>Tracheophyta</taxon>
        <taxon>Spermatophyta</taxon>
        <taxon>Magnoliopsida</taxon>
        <taxon>Liliopsida</taxon>
        <taxon>Poales</taxon>
        <taxon>Poaceae</taxon>
        <taxon>PACMAD clade</taxon>
        <taxon>Panicoideae</taxon>
        <taxon>Andropogonodae</taxon>
        <taxon>Andropogoneae</taxon>
        <taxon>Saccharinae</taxon>
        <taxon>Miscanthus</taxon>
    </lineage>
</organism>
<evidence type="ECO:0000256" key="14">
    <source>
        <dbReference type="SAM" id="SignalP"/>
    </source>
</evidence>
<dbReference type="FunFam" id="3.30.200.20:FF:000394">
    <property type="entry name" value="Leucine-rich repeat receptor-like protein kinase"/>
    <property type="match status" value="1"/>
</dbReference>
<keyword evidence="3" id="KW-0597">Phosphoprotein</keyword>
<evidence type="ECO:0000256" key="8">
    <source>
        <dbReference type="ARBA" id="ARBA00022777"/>
    </source>
</evidence>
<evidence type="ECO:0000256" key="2">
    <source>
        <dbReference type="ARBA" id="ARBA00022527"/>
    </source>
</evidence>
<dbReference type="EMBL" id="CAJGYO010000015">
    <property type="protein sequence ID" value="CAD6270886.1"/>
    <property type="molecule type" value="Genomic_DNA"/>
</dbReference>
<dbReference type="PANTHER" id="PTHR45631">
    <property type="entry name" value="OS07G0107800 PROTEIN-RELATED"/>
    <property type="match status" value="1"/>
</dbReference>
<comment type="caution">
    <text evidence="16">The sequence shown here is derived from an EMBL/GenBank/DDBJ whole genome shotgun (WGS) entry which is preliminary data.</text>
</comment>
<evidence type="ECO:0000256" key="7">
    <source>
        <dbReference type="ARBA" id="ARBA00022737"/>
    </source>
</evidence>
<keyword evidence="12" id="KW-0325">Glycoprotein</keyword>
<dbReference type="Gene3D" id="3.30.200.20">
    <property type="entry name" value="Phosphorylase Kinase, domain 1"/>
    <property type="match status" value="1"/>
</dbReference>
<dbReference type="Gene3D" id="2.60.120.430">
    <property type="entry name" value="Galactose-binding lectin"/>
    <property type="match status" value="1"/>
</dbReference>
<keyword evidence="11" id="KW-0675">Receptor</keyword>
<evidence type="ECO:0000313" key="17">
    <source>
        <dbReference type="Proteomes" id="UP000604825"/>
    </source>
</evidence>
<evidence type="ECO:0000256" key="11">
    <source>
        <dbReference type="ARBA" id="ARBA00023170"/>
    </source>
</evidence>
<keyword evidence="8" id="KW-0418">Kinase</keyword>
<evidence type="ECO:0000256" key="9">
    <source>
        <dbReference type="ARBA" id="ARBA00022989"/>
    </source>
</evidence>
<dbReference type="SMART" id="SM00220">
    <property type="entry name" value="S_TKc"/>
    <property type="match status" value="1"/>
</dbReference>
<dbReference type="SUPFAM" id="SSF52058">
    <property type="entry name" value="L domain-like"/>
    <property type="match status" value="1"/>
</dbReference>
<feature type="domain" description="Protein kinase" evidence="15">
    <location>
        <begin position="638"/>
        <end position="912"/>
    </location>
</feature>
<keyword evidence="6 14" id="KW-0732">Signal</keyword>
<dbReference type="InterPro" id="IPR000719">
    <property type="entry name" value="Prot_kinase_dom"/>
</dbReference>
<comment type="subcellular location">
    <subcellularLocation>
        <location evidence="1">Membrane</location>
        <topology evidence="1">Single-pass membrane protein</topology>
    </subcellularLocation>
</comment>
<feature type="chain" id="PRO_5032764980" description="Protein kinase domain-containing protein" evidence="14">
    <location>
        <begin position="31"/>
        <end position="974"/>
    </location>
</feature>
<evidence type="ECO:0000313" key="16">
    <source>
        <dbReference type="EMBL" id="CAD6270886.1"/>
    </source>
</evidence>
<dbReference type="FunFam" id="3.80.10.10:FF:000041">
    <property type="entry name" value="LRR receptor-like serine/threonine-protein kinase ERECTA"/>
    <property type="match status" value="1"/>
</dbReference>